<dbReference type="Gene3D" id="2.40.320.10">
    <property type="entry name" value="Hypothetical Protein Pfu-838710-001"/>
    <property type="match status" value="1"/>
</dbReference>
<proteinExistence type="predicted"/>
<dbReference type="PATRIC" id="fig|1236046.5.peg.342"/>
<dbReference type="SUPFAM" id="SSF55154">
    <property type="entry name" value="CYTH-like phosphatases"/>
    <property type="match status" value="1"/>
</dbReference>
<reference evidence="2" key="1">
    <citation type="journal article" date="2015" name="MBio">
        <title>Genome-Resolved Metagenomic Analysis Reveals Roles for Candidate Phyla and Other Microbial Community Members in Biogeochemical Transformations in Oil Reservoirs.</title>
        <authorList>
            <person name="Hu P."/>
            <person name="Tom L."/>
            <person name="Singh A."/>
            <person name="Thomas B.C."/>
            <person name="Baker B.J."/>
            <person name="Piceno Y.M."/>
            <person name="Andersen G.L."/>
            <person name="Banfield J.F."/>
        </authorList>
    </citation>
    <scope>NUCLEOTIDE SEQUENCE [LARGE SCALE GENOMIC DNA]</scope>
</reference>
<dbReference type="AlphaFoldDB" id="A0A124G1A4"/>
<evidence type="ECO:0000313" key="2">
    <source>
        <dbReference type="Proteomes" id="UP000055014"/>
    </source>
</evidence>
<evidence type="ECO:0008006" key="3">
    <source>
        <dbReference type="Google" id="ProtNLM"/>
    </source>
</evidence>
<dbReference type="InterPro" id="IPR033469">
    <property type="entry name" value="CYTH-like_dom_sf"/>
</dbReference>
<sequence length="203" mass="24065">MNNRIHCIWSVKAVLEIERKFLFGKELPVEIIEKAERHQLIIQWYLNPPERRRIRLGVDGSEIFLLETLKSGSGLVREEEERYLDPAKITEIAEQLKASRAVIKSRHIFARKQVEGVIDWYLLPELGYVFEVETSSPYVRLLDPWEYWMLPREEFKEVTEDPAYTARSLAVVIHDIEDIFPMSMSLISKKQIEKFEMLLRLIY</sequence>
<gene>
    <name evidence="1" type="ORF">XE02_0752</name>
</gene>
<accession>A0A124G1A4</accession>
<name>A0A124G1A4_9BACT</name>
<organism evidence="1 2">
    <name type="scientific">Mesotoga infera</name>
    <dbReference type="NCBI Taxonomy" id="1236046"/>
    <lineage>
        <taxon>Bacteria</taxon>
        <taxon>Thermotogati</taxon>
        <taxon>Thermotogota</taxon>
        <taxon>Thermotogae</taxon>
        <taxon>Kosmotogales</taxon>
        <taxon>Kosmotogaceae</taxon>
        <taxon>Mesotoga</taxon>
    </lineage>
</organism>
<dbReference type="EMBL" id="LGGW01000058">
    <property type="protein sequence ID" value="KUK89980.1"/>
    <property type="molecule type" value="Genomic_DNA"/>
</dbReference>
<dbReference type="Proteomes" id="UP000055014">
    <property type="component" value="Unassembled WGS sequence"/>
</dbReference>
<evidence type="ECO:0000313" key="1">
    <source>
        <dbReference type="EMBL" id="KUK89980.1"/>
    </source>
</evidence>
<comment type="caution">
    <text evidence="1">The sequence shown here is derived from an EMBL/GenBank/DDBJ whole genome shotgun (WGS) entry which is preliminary data.</text>
</comment>
<protein>
    <recommendedName>
        <fullName evidence="3">CYTH domain-containing protein</fullName>
    </recommendedName>
</protein>